<dbReference type="STRING" id="454136.NIES2119_13200"/>
<reference evidence="1 2" key="1">
    <citation type="submission" date="2016-11" db="EMBL/GenBank/DDBJ databases">
        <title>Draft Genome Sequences of Nine Cyanobacterial Strains from Diverse Habitats.</title>
        <authorList>
            <person name="Zhu T."/>
            <person name="Hou S."/>
            <person name="Lu X."/>
            <person name="Hess W.R."/>
        </authorList>
    </citation>
    <scope>NUCLEOTIDE SEQUENCE [LARGE SCALE GENOMIC DNA]</scope>
    <source>
        <strain evidence="1 2">IAM M-71</strain>
    </source>
</reference>
<accession>A0A1U7IKC5</accession>
<evidence type="ECO:0008006" key="3">
    <source>
        <dbReference type="Google" id="ProtNLM"/>
    </source>
</evidence>
<dbReference type="OrthoDB" id="488013at2"/>
<dbReference type="Proteomes" id="UP000185860">
    <property type="component" value="Unassembled WGS sequence"/>
</dbReference>
<dbReference type="RefSeq" id="WP_073593943.1">
    <property type="nucleotide sequence ID" value="NZ_MRCE01000011.1"/>
</dbReference>
<protein>
    <recommendedName>
        <fullName evidence="3">DUF4258 domain-containing protein</fullName>
    </recommendedName>
</protein>
<dbReference type="EMBL" id="MRCE01000011">
    <property type="protein sequence ID" value="OKH37656.1"/>
    <property type="molecule type" value="Genomic_DNA"/>
</dbReference>
<evidence type="ECO:0000313" key="2">
    <source>
        <dbReference type="Proteomes" id="UP000185860"/>
    </source>
</evidence>
<name>A0A1U7IKC5_9CYAN</name>
<comment type="caution">
    <text evidence="1">The sequence shown here is derived from an EMBL/GenBank/DDBJ whole genome shotgun (WGS) entry which is preliminary data.</text>
</comment>
<evidence type="ECO:0000313" key="1">
    <source>
        <dbReference type="EMBL" id="OKH37656.1"/>
    </source>
</evidence>
<organism evidence="1 2">
    <name type="scientific">[Phormidium ambiguum] IAM M-71</name>
    <dbReference type="NCBI Taxonomy" id="454136"/>
    <lineage>
        <taxon>Bacteria</taxon>
        <taxon>Bacillati</taxon>
        <taxon>Cyanobacteriota</taxon>
        <taxon>Cyanophyceae</taxon>
        <taxon>Oscillatoriophycideae</taxon>
        <taxon>Aerosakkonematales</taxon>
        <taxon>Aerosakkonemataceae</taxon>
        <taxon>Floridanema</taxon>
    </lineage>
</organism>
<dbReference type="AlphaFoldDB" id="A0A1U7IKC5"/>
<sequence length="83" mass="9607">MTLDKHQIDGIGKITSKTLPTHKFEEIMQMAGYRRISSQPAEGDRIKVDWYHYKWPKVEAIYTPDQKVAITAYHPEKKGLAGY</sequence>
<proteinExistence type="predicted"/>
<gene>
    <name evidence="1" type="ORF">NIES2119_13200</name>
</gene>